<keyword evidence="5 17" id="KW-1003">Cell membrane</keyword>
<accession>A0A833L039</accession>
<keyword evidence="10 17" id="KW-1133">Transmembrane helix</keyword>
<evidence type="ECO:0000256" key="12">
    <source>
        <dbReference type="ARBA" id="ARBA00023251"/>
    </source>
</evidence>
<protein>
    <recommendedName>
        <fullName evidence="4 17">Undecaprenyl-diphosphatase</fullName>
        <ecNumber evidence="3 17">3.6.1.27</ecNumber>
    </recommendedName>
    <alternativeName>
        <fullName evidence="15 17">Bacitracin resistance protein</fullName>
    </alternativeName>
    <alternativeName>
        <fullName evidence="14 17">Undecaprenyl pyrophosphate phosphatase</fullName>
    </alternativeName>
</protein>
<keyword evidence="6 17" id="KW-0812">Transmembrane</keyword>
<evidence type="ECO:0000256" key="15">
    <source>
        <dbReference type="ARBA" id="ARBA00032932"/>
    </source>
</evidence>
<dbReference type="EMBL" id="WPAF01000028">
    <property type="protein sequence ID" value="KAF0133371.1"/>
    <property type="molecule type" value="Genomic_DNA"/>
</dbReference>
<evidence type="ECO:0000256" key="17">
    <source>
        <dbReference type="HAMAP-Rule" id="MF_01006"/>
    </source>
</evidence>
<evidence type="ECO:0000256" key="8">
    <source>
        <dbReference type="ARBA" id="ARBA00022960"/>
    </source>
</evidence>
<evidence type="ECO:0000256" key="16">
    <source>
        <dbReference type="ARBA" id="ARBA00047594"/>
    </source>
</evidence>
<feature type="transmembrane region" description="Helical" evidence="17">
    <location>
        <begin position="123"/>
        <end position="141"/>
    </location>
</feature>
<reference evidence="18 19" key="1">
    <citation type="submission" date="2019-12" db="EMBL/GenBank/DDBJ databases">
        <authorList>
            <person name="Wolfe R."/>
            <person name="Danczak R."/>
            <person name="Wilkins M."/>
        </authorList>
    </citation>
    <scope>NUCLEOTIDE SEQUENCE [LARGE SCALE GENOMIC DNA]</scope>
    <source>
        <strain evidence="18">X2_MaxBin.013</strain>
    </source>
</reference>
<organism evidence="18 19">
    <name type="scientific">Candidatus Saganbacteria bacterium</name>
    <dbReference type="NCBI Taxonomy" id="2575572"/>
    <lineage>
        <taxon>Bacteria</taxon>
        <taxon>Bacillati</taxon>
        <taxon>Saganbacteria</taxon>
    </lineage>
</organism>
<comment type="similarity">
    <text evidence="2 17">Belongs to the UppP family.</text>
</comment>
<feature type="transmembrane region" description="Helical" evidence="17">
    <location>
        <begin position="221"/>
        <end position="242"/>
    </location>
</feature>
<feature type="transmembrane region" description="Helical" evidence="17">
    <location>
        <begin position="89"/>
        <end position="111"/>
    </location>
</feature>
<sequence length="268" mass="29153">MEYVLLGIIQGFTEFLPVSSSGHLVIFQKFFQVPHNIAFDVAVHLATTFAVIIYFRKDIANILQGFFSGIAKIISKKEKASLLFEKDNYFKLSCLLAVSFIITAIIGLLFSDFFESLFSSPKAVGGFLLLTAALLFIAEKFPPKNRAEGSLNLWDSIVVGLFQSAAIAPGLSRSGSTISAGLMRGFSRELAAKYSFLLAVPTILAAGVFEARKIAEVASVWPLIAGAISAFISGYLAILFFMKIISRFSLRGFAYYCAIIGLAVLVLL</sequence>
<dbReference type="HAMAP" id="MF_01006">
    <property type="entry name" value="Undec_diphosphatase"/>
    <property type="match status" value="1"/>
</dbReference>
<evidence type="ECO:0000256" key="5">
    <source>
        <dbReference type="ARBA" id="ARBA00022475"/>
    </source>
</evidence>
<feature type="transmembrane region" description="Helical" evidence="17">
    <location>
        <begin position="248"/>
        <end position="267"/>
    </location>
</feature>
<dbReference type="InterPro" id="IPR003824">
    <property type="entry name" value="UppP"/>
</dbReference>
<dbReference type="Pfam" id="PF02673">
    <property type="entry name" value="BacA"/>
    <property type="match status" value="1"/>
</dbReference>
<comment type="catalytic activity">
    <reaction evidence="16 17">
        <text>di-trans,octa-cis-undecaprenyl diphosphate + H2O = di-trans,octa-cis-undecaprenyl phosphate + phosphate + H(+)</text>
        <dbReference type="Rhea" id="RHEA:28094"/>
        <dbReference type="ChEBI" id="CHEBI:15377"/>
        <dbReference type="ChEBI" id="CHEBI:15378"/>
        <dbReference type="ChEBI" id="CHEBI:43474"/>
        <dbReference type="ChEBI" id="CHEBI:58405"/>
        <dbReference type="ChEBI" id="CHEBI:60392"/>
        <dbReference type="EC" id="3.6.1.27"/>
    </reaction>
</comment>
<dbReference type="Proteomes" id="UP000488506">
    <property type="component" value="Unassembled WGS sequence"/>
</dbReference>
<comment type="function">
    <text evidence="17">Catalyzes the dephosphorylation of undecaprenyl diphosphate (UPP). Confers resistance to bacitracin.</text>
</comment>
<dbReference type="PANTHER" id="PTHR30622">
    <property type="entry name" value="UNDECAPRENYL-DIPHOSPHATASE"/>
    <property type="match status" value="1"/>
</dbReference>
<keyword evidence="13 17" id="KW-0961">Cell wall biogenesis/degradation</keyword>
<dbReference type="PANTHER" id="PTHR30622:SF2">
    <property type="entry name" value="UNDECAPRENYL-DIPHOSPHATASE"/>
    <property type="match status" value="1"/>
</dbReference>
<evidence type="ECO:0000256" key="6">
    <source>
        <dbReference type="ARBA" id="ARBA00022692"/>
    </source>
</evidence>
<evidence type="ECO:0000256" key="2">
    <source>
        <dbReference type="ARBA" id="ARBA00010621"/>
    </source>
</evidence>
<evidence type="ECO:0000256" key="1">
    <source>
        <dbReference type="ARBA" id="ARBA00004651"/>
    </source>
</evidence>
<dbReference type="GO" id="GO:0046677">
    <property type="term" value="P:response to antibiotic"/>
    <property type="evidence" value="ECO:0007669"/>
    <property type="project" value="UniProtKB-UniRule"/>
</dbReference>
<dbReference type="GO" id="GO:0005886">
    <property type="term" value="C:plasma membrane"/>
    <property type="evidence" value="ECO:0007669"/>
    <property type="project" value="UniProtKB-SubCell"/>
</dbReference>
<feature type="transmembrane region" description="Helical" evidence="17">
    <location>
        <begin position="37"/>
        <end position="55"/>
    </location>
</feature>
<dbReference type="GO" id="GO:0008360">
    <property type="term" value="P:regulation of cell shape"/>
    <property type="evidence" value="ECO:0007669"/>
    <property type="project" value="UniProtKB-KW"/>
</dbReference>
<dbReference type="GO" id="GO:0071555">
    <property type="term" value="P:cell wall organization"/>
    <property type="evidence" value="ECO:0007669"/>
    <property type="project" value="UniProtKB-KW"/>
</dbReference>
<evidence type="ECO:0000256" key="13">
    <source>
        <dbReference type="ARBA" id="ARBA00023316"/>
    </source>
</evidence>
<keyword evidence="8 17" id="KW-0133">Cell shape</keyword>
<evidence type="ECO:0000313" key="18">
    <source>
        <dbReference type="EMBL" id="KAF0133371.1"/>
    </source>
</evidence>
<keyword evidence="7 17" id="KW-0378">Hydrolase</keyword>
<evidence type="ECO:0000256" key="10">
    <source>
        <dbReference type="ARBA" id="ARBA00022989"/>
    </source>
</evidence>
<evidence type="ECO:0000256" key="4">
    <source>
        <dbReference type="ARBA" id="ARBA00021581"/>
    </source>
</evidence>
<evidence type="ECO:0000313" key="19">
    <source>
        <dbReference type="Proteomes" id="UP000488506"/>
    </source>
</evidence>
<keyword evidence="9 17" id="KW-0573">Peptidoglycan synthesis</keyword>
<dbReference type="GO" id="GO:0009252">
    <property type="term" value="P:peptidoglycan biosynthetic process"/>
    <property type="evidence" value="ECO:0007669"/>
    <property type="project" value="UniProtKB-KW"/>
</dbReference>
<feature type="transmembrane region" description="Helical" evidence="17">
    <location>
        <begin position="191"/>
        <end position="209"/>
    </location>
</feature>
<name>A0A833L039_UNCSA</name>
<evidence type="ECO:0000256" key="3">
    <source>
        <dbReference type="ARBA" id="ARBA00012374"/>
    </source>
</evidence>
<gene>
    <name evidence="17" type="primary">uppP</name>
    <name evidence="18" type="ORF">FD145_1332</name>
</gene>
<comment type="caution">
    <text evidence="18">The sequence shown here is derived from an EMBL/GenBank/DDBJ whole genome shotgun (WGS) entry which is preliminary data.</text>
</comment>
<dbReference type="GO" id="GO:0050380">
    <property type="term" value="F:undecaprenyl-diphosphatase activity"/>
    <property type="evidence" value="ECO:0007669"/>
    <property type="project" value="UniProtKB-UniRule"/>
</dbReference>
<evidence type="ECO:0000256" key="14">
    <source>
        <dbReference type="ARBA" id="ARBA00032707"/>
    </source>
</evidence>
<keyword evidence="12 17" id="KW-0046">Antibiotic resistance</keyword>
<dbReference type="EC" id="3.6.1.27" evidence="3 17"/>
<proteinExistence type="inferred from homology"/>
<evidence type="ECO:0000256" key="7">
    <source>
        <dbReference type="ARBA" id="ARBA00022801"/>
    </source>
</evidence>
<comment type="miscellaneous">
    <text evidence="17">Bacitracin is thought to be involved in the inhibition of peptidoglycan synthesis by sequestering undecaprenyl diphosphate, thereby reducing the pool of lipid carrier available.</text>
</comment>
<comment type="subcellular location">
    <subcellularLocation>
        <location evidence="1 17">Cell membrane</location>
        <topology evidence="1 17">Multi-pass membrane protein</topology>
    </subcellularLocation>
</comment>
<dbReference type="AlphaFoldDB" id="A0A833L039"/>
<evidence type="ECO:0000256" key="9">
    <source>
        <dbReference type="ARBA" id="ARBA00022984"/>
    </source>
</evidence>
<keyword evidence="11 17" id="KW-0472">Membrane</keyword>
<evidence type="ECO:0000256" key="11">
    <source>
        <dbReference type="ARBA" id="ARBA00023136"/>
    </source>
</evidence>